<protein>
    <recommendedName>
        <fullName evidence="4">Large ribosomal subunit protein bL17m</fullName>
    </recommendedName>
    <alternativeName>
        <fullName evidence="5">39S ribosomal protein L17, mitochondrial</fullName>
    </alternativeName>
</protein>
<keyword evidence="3" id="KW-0687">Ribonucleoprotein</keyword>
<evidence type="ECO:0000256" key="4">
    <source>
        <dbReference type="ARBA" id="ARBA00035290"/>
    </source>
</evidence>
<dbReference type="AlphaFoldDB" id="A0A226F334"/>
<keyword evidence="2" id="KW-0689">Ribosomal protein</keyword>
<comment type="similarity">
    <text evidence="1">Belongs to the bacterial ribosomal protein bL17 family.</text>
</comment>
<proteinExistence type="inferred from homology"/>
<dbReference type="OMA" id="MKLANHW"/>
<evidence type="ECO:0000256" key="3">
    <source>
        <dbReference type="ARBA" id="ARBA00023274"/>
    </source>
</evidence>
<dbReference type="Gene3D" id="3.90.1030.10">
    <property type="entry name" value="Ribosomal protein L17"/>
    <property type="match status" value="1"/>
</dbReference>
<evidence type="ECO:0000256" key="5">
    <source>
        <dbReference type="ARBA" id="ARBA00035413"/>
    </source>
</evidence>
<dbReference type="Pfam" id="PF01196">
    <property type="entry name" value="Ribosomal_L17"/>
    <property type="match status" value="1"/>
</dbReference>
<organism evidence="6 7">
    <name type="scientific">Folsomia candida</name>
    <name type="common">Springtail</name>
    <dbReference type="NCBI Taxonomy" id="158441"/>
    <lineage>
        <taxon>Eukaryota</taxon>
        <taxon>Metazoa</taxon>
        <taxon>Ecdysozoa</taxon>
        <taxon>Arthropoda</taxon>
        <taxon>Hexapoda</taxon>
        <taxon>Collembola</taxon>
        <taxon>Entomobryomorpha</taxon>
        <taxon>Isotomoidea</taxon>
        <taxon>Isotomidae</taxon>
        <taxon>Proisotominae</taxon>
        <taxon>Folsomia</taxon>
    </lineage>
</organism>
<reference evidence="6 7" key="1">
    <citation type="submission" date="2015-12" db="EMBL/GenBank/DDBJ databases">
        <title>The genome of Folsomia candida.</title>
        <authorList>
            <person name="Faddeeva A."/>
            <person name="Derks M.F."/>
            <person name="Anvar Y."/>
            <person name="Smit S."/>
            <person name="Van Straalen N."/>
            <person name="Roelofs D."/>
        </authorList>
    </citation>
    <scope>NUCLEOTIDE SEQUENCE [LARGE SCALE GENOMIC DNA]</scope>
    <source>
        <strain evidence="6 7">VU population</strain>
        <tissue evidence="6">Whole body</tissue>
    </source>
</reference>
<dbReference type="STRING" id="158441.A0A226F334"/>
<evidence type="ECO:0000313" key="7">
    <source>
        <dbReference type="Proteomes" id="UP000198287"/>
    </source>
</evidence>
<evidence type="ECO:0000256" key="1">
    <source>
        <dbReference type="ARBA" id="ARBA00008777"/>
    </source>
</evidence>
<dbReference type="SUPFAM" id="SSF64263">
    <property type="entry name" value="Prokaryotic ribosomal protein L17"/>
    <property type="match status" value="1"/>
</dbReference>
<dbReference type="OrthoDB" id="275000at2759"/>
<dbReference type="InterPro" id="IPR036373">
    <property type="entry name" value="Ribosomal_bL17_sf"/>
</dbReference>
<keyword evidence="7" id="KW-1185">Reference proteome</keyword>
<name>A0A226F334_FOLCA</name>
<dbReference type="PANTHER" id="PTHR14413">
    <property type="entry name" value="RIBOSOMAL PROTEIN L17"/>
    <property type="match status" value="1"/>
</dbReference>
<dbReference type="EMBL" id="LNIX01000001">
    <property type="protein sequence ID" value="OXA64199.1"/>
    <property type="molecule type" value="Genomic_DNA"/>
</dbReference>
<dbReference type="GO" id="GO:0005762">
    <property type="term" value="C:mitochondrial large ribosomal subunit"/>
    <property type="evidence" value="ECO:0007669"/>
    <property type="project" value="TreeGrafter"/>
</dbReference>
<dbReference type="PANTHER" id="PTHR14413:SF16">
    <property type="entry name" value="LARGE RIBOSOMAL SUBUNIT PROTEIN BL17M"/>
    <property type="match status" value="1"/>
</dbReference>
<sequence length="234" mass="26883">MATQAGLAQLVSKLRIKIQPVYRKMQNAEGPVGRIKMMRKSVTALVKYERLEMTYFRADESRGYAERLISEAVRHGDCHRPTMNLAKFWLEDEALVPKLFKVLVPRYQEWPSGLPYTRLLRAPSNITDYSENENMRRNRVVLELRGNPYPPLVGPMTKPHPGLIHNVLLEEARKDYFRTQNKLAQEAETEIQTLPDEDSCNLEGISREDIQEISENLQDAVITNNSKSNPQSSS</sequence>
<dbReference type="FunFam" id="3.90.1030.10:FF:000009">
    <property type="entry name" value="39S ribosomal protein L17, mitochondrial"/>
    <property type="match status" value="1"/>
</dbReference>
<evidence type="ECO:0000256" key="2">
    <source>
        <dbReference type="ARBA" id="ARBA00022980"/>
    </source>
</evidence>
<evidence type="ECO:0000313" key="6">
    <source>
        <dbReference type="EMBL" id="OXA64199.1"/>
    </source>
</evidence>
<comment type="caution">
    <text evidence="6">The sequence shown here is derived from an EMBL/GenBank/DDBJ whole genome shotgun (WGS) entry which is preliminary data.</text>
</comment>
<dbReference type="InterPro" id="IPR000456">
    <property type="entry name" value="Ribosomal_bL17"/>
</dbReference>
<accession>A0A226F334</accession>
<dbReference type="Proteomes" id="UP000198287">
    <property type="component" value="Unassembled WGS sequence"/>
</dbReference>
<dbReference type="GO" id="GO:0006412">
    <property type="term" value="P:translation"/>
    <property type="evidence" value="ECO:0007669"/>
    <property type="project" value="InterPro"/>
</dbReference>
<gene>
    <name evidence="6" type="ORF">Fcan01_02375</name>
</gene>
<dbReference type="GO" id="GO:0003735">
    <property type="term" value="F:structural constituent of ribosome"/>
    <property type="evidence" value="ECO:0007669"/>
    <property type="project" value="InterPro"/>
</dbReference>